<gene>
    <name evidence="3" type="ORF">GURASL_18910</name>
</gene>
<dbReference type="GO" id="GO:0016787">
    <property type="term" value="F:hydrolase activity"/>
    <property type="evidence" value="ECO:0007669"/>
    <property type="project" value="UniProtKB-KW"/>
</dbReference>
<dbReference type="RefSeq" id="WP_282003719.1">
    <property type="nucleotide sequence ID" value="NZ_AP027151.1"/>
</dbReference>
<sequence>MTTSSPLTFSTGTVRANGLAFSYLEQGEGPLVLALHGFPDLPYTFCHQLAALAAAGYRVVAPWLRGYPPSGAAPDGRYEAAVLVQDVLALAAALSPEPVFLLGHDWGAQAAYGAAILTPERVAGLIAIAVPLGLGGQFITNPLQQRRSWYLFLFQLAFAEAAVAYDDFAFLDRLWREWSPGWDYPAGEMARLKETFRIPGVLPAALDYYRQTLNPARQSPELAAIRQRLHEPVPVPALYLHGADDGCIGAETVRGVESRFAGGVAIRIVAGAGHFVHREQPVAVNRAILEFLAARRTGA</sequence>
<proteinExistence type="predicted"/>
<dbReference type="PANTHER" id="PTHR43329">
    <property type="entry name" value="EPOXIDE HYDROLASE"/>
    <property type="match status" value="1"/>
</dbReference>
<keyword evidence="4" id="KW-1185">Reference proteome</keyword>
<evidence type="ECO:0000313" key="3">
    <source>
        <dbReference type="EMBL" id="BDV42968.1"/>
    </source>
</evidence>
<accession>A0ABN6VRH5</accession>
<protein>
    <submittedName>
        <fullName evidence="3">Alpha/beta hydrolase</fullName>
    </submittedName>
</protein>
<keyword evidence="1 3" id="KW-0378">Hydrolase</keyword>
<dbReference type="InterPro" id="IPR029058">
    <property type="entry name" value="AB_hydrolase_fold"/>
</dbReference>
<dbReference type="InterPro" id="IPR000073">
    <property type="entry name" value="AB_hydrolase_1"/>
</dbReference>
<feature type="domain" description="AB hydrolase-1" evidence="2">
    <location>
        <begin position="30"/>
        <end position="278"/>
    </location>
</feature>
<organism evidence="3 4">
    <name type="scientific">Geotalea uraniireducens</name>
    <dbReference type="NCBI Taxonomy" id="351604"/>
    <lineage>
        <taxon>Bacteria</taxon>
        <taxon>Pseudomonadati</taxon>
        <taxon>Thermodesulfobacteriota</taxon>
        <taxon>Desulfuromonadia</taxon>
        <taxon>Geobacterales</taxon>
        <taxon>Geobacteraceae</taxon>
        <taxon>Geotalea</taxon>
    </lineage>
</organism>
<dbReference type="Proteomes" id="UP001317705">
    <property type="component" value="Chromosome"/>
</dbReference>
<evidence type="ECO:0000259" key="2">
    <source>
        <dbReference type="Pfam" id="PF00561"/>
    </source>
</evidence>
<dbReference type="PRINTS" id="PR00412">
    <property type="entry name" value="EPOXHYDRLASE"/>
</dbReference>
<dbReference type="Gene3D" id="3.40.50.1820">
    <property type="entry name" value="alpha/beta hydrolase"/>
    <property type="match status" value="1"/>
</dbReference>
<evidence type="ECO:0000256" key="1">
    <source>
        <dbReference type="ARBA" id="ARBA00022801"/>
    </source>
</evidence>
<dbReference type="SUPFAM" id="SSF53474">
    <property type="entry name" value="alpha/beta-Hydrolases"/>
    <property type="match status" value="1"/>
</dbReference>
<dbReference type="Pfam" id="PF00561">
    <property type="entry name" value="Abhydrolase_1"/>
    <property type="match status" value="1"/>
</dbReference>
<dbReference type="InterPro" id="IPR000639">
    <property type="entry name" value="Epox_hydrolase-like"/>
</dbReference>
<evidence type="ECO:0000313" key="4">
    <source>
        <dbReference type="Proteomes" id="UP001317705"/>
    </source>
</evidence>
<dbReference type="EMBL" id="AP027151">
    <property type="protein sequence ID" value="BDV42968.1"/>
    <property type="molecule type" value="Genomic_DNA"/>
</dbReference>
<name>A0ABN6VRH5_9BACT</name>
<reference evidence="3 4" key="1">
    <citation type="submission" date="2022-12" db="EMBL/GenBank/DDBJ databases">
        <title>Polyphasic characterization of Geotalea uranireducens NIT-SL11 newly isolated from a complex of sewage sludge and microbially reduced graphene oxide.</title>
        <authorList>
            <person name="Xie L."/>
            <person name="Yoshida N."/>
            <person name="Meng L."/>
        </authorList>
    </citation>
    <scope>NUCLEOTIDE SEQUENCE [LARGE SCALE GENOMIC DNA]</scope>
    <source>
        <strain evidence="3 4">NIT-SL11</strain>
    </source>
</reference>